<dbReference type="EMBL" id="GBRH01241357">
    <property type="protein sequence ID" value="JAD56538.1"/>
    <property type="molecule type" value="Transcribed_RNA"/>
</dbReference>
<dbReference type="AlphaFoldDB" id="A0A0A9B330"/>
<reference evidence="1" key="2">
    <citation type="journal article" date="2015" name="Data Brief">
        <title>Shoot transcriptome of the giant reed, Arundo donax.</title>
        <authorList>
            <person name="Barrero R.A."/>
            <person name="Guerrero F.D."/>
            <person name="Moolhuijzen P."/>
            <person name="Goolsby J.A."/>
            <person name="Tidwell J."/>
            <person name="Bellgard S.E."/>
            <person name="Bellgard M.I."/>
        </authorList>
    </citation>
    <scope>NUCLEOTIDE SEQUENCE</scope>
    <source>
        <tissue evidence="1">Shoot tissue taken approximately 20 cm above the soil surface</tissue>
    </source>
</reference>
<accession>A0A0A9B330</accession>
<evidence type="ECO:0000313" key="1">
    <source>
        <dbReference type="EMBL" id="JAD56538.1"/>
    </source>
</evidence>
<reference evidence="1" key="1">
    <citation type="submission" date="2014-09" db="EMBL/GenBank/DDBJ databases">
        <authorList>
            <person name="Magalhaes I.L.F."/>
            <person name="Oliveira U."/>
            <person name="Santos F.R."/>
            <person name="Vidigal T.H.D.A."/>
            <person name="Brescovit A.D."/>
            <person name="Santos A.J."/>
        </authorList>
    </citation>
    <scope>NUCLEOTIDE SEQUENCE</scope>
    <source>
        <tissue evidence="1">Shoot tissue taken approximately 20 cm above the soil surface</tissue>
    </source>
</reference>
<name>A0A0A9B330_ARUDO</name>
<sequence>MLSFRAGALEPSRCTRQLCVLSGLAPIMNMTLPSPCRTTVPVPQTLERWTLIFLGGRFLTNKTAECRNLLEVLPGKGRRCGFHQMA</sequence>
<proteinExistence type="predicted"/>
<protein>
    <submittedName>
        <fullName evidence="1">Uncharacterized protein</fullName>
    </submittedName>
</protein>
<organism evidence="1">
    <name type="scientific">Arundo donax</name>
    <name type="common">Giant reed</name>
    <name type="synonym">Donax arundinaceus</name>
    <dbReference type="NCBI Taxonomy" id="35708"/>
    <lineage>
        <taxon>Eukaryota</taxon>
        <taxon>Viridiplantae</taxon>
        <taxon>Streptophyta</taxon>
        <taxon>Embryophyta</taxon>
        <taxon>Tracheophyta</taxon>
        <taxon>Spermatophyta</taxon>
        <taxon>Magnoliopsida</taxon>
        <taxon>Liliopsida</taxon>
        <taxon>Poales</taxon>
        <taxon>Poaceae</taxon>
        <taxon>PACMAD clade</taxon>
        <taxon>Arundinoideae</taxon>
        <taxon>Arundineae</taxon>
        <taxon>Arundo</taxon>
    </lineage>
</organism>